<gene>
    <name evidence="9" type="ORF">SPAPADRAFT_63514</name>
</gene>
<name>G3AV91_SPAPN</name>
<dbReference type="SUPFAM" id="SSF52499">
    <property type="entry name" value="Isochorismatase-like hydrolases"/>
    <property type="match status" value="1"/>
</dbReference>
<sequence>MSKVALAVIDLQEDFLPPDGSLAIADGRSIIPKINKLLSKHNWAAIINTQDWHPHNHISFASTHGVAPYSQLQFTHPEGKIDATTNQAQVMTQYVWPDHCVQDTAGAALEQSFADAFNQIQGEKTNVKKGYLVDREYYSCFQDCWGLHHTEMQPYLKEKGITDVVFVGLAYDFCVMNSAVDCAKDGFNTVVLKDYCKSVYPDKIAETDKVYTDAGVRIVEDKDLDALFK</sequence>
<dbReference type="RefSeq" id="XP_007377660.1">
    <property type="nucleotide sequence ID" value="XM_007377598.1"/>
</dbReference>
<dbReference type="GO" id="GO:0000781">
    <property type="term" value="C:chromosome, telomeric region"/>
    <property type="evidence" value="ECO:0007669"/>
    <property type="project" value="GOC"/>
</dbReference>
<dbReference type="Gene3D" id="3.40.50.850">
    <property type="entry name" value="Isochorismatase-like"/>
    <property type="match status" value="1"/>
</dbReference>
<evidence type="ECO:0000256" key="6">
    <source>
        <dbReference type="ARBA" id="ARBA00039017"/>
    </source>
</evidence>
<dbReference type="GO" id="GO:0000183">
    <property type="term" value="P:rDNA heterochromatin formation"/>
    <property type="evidence" value="ECO:0007669"/>
    <property type="project" value="EnsemblFungi"/>
</dbReference>
<evidence type="ECO:0000256" key="4">
    <source>
        <dbReference type="ARBA" id="ARBA00022801"/>
    </source>
</evidence>
<feature type="domain" description="Isochorismatase-like" evidence="8">
    <location>
        <begin position="5"/>
        <end position="203"/>
    </location>
</feature>
<evidence type="ECO:0000259" key="8">
    <source>
        <dbReference type="Pfam" id="PF00857"/>
    </source>
</evidence>
<dbReference type="PANTHER" id="PTHR11080">
    <property type="entry name" value="PYRAZINAMIDASE/NICOTINAMIDASE"/>
    <property type="match status" value="1"/>
</dbReference>
<evidence type="ECO:0000256" key="7">
    <source>
        <dbReference type="ARBA" id="ARBA00043224"/>
    </source>
</evidence>
<organism evidence="10">
    <name type="scientific">Spathaspora passalidarum (strain NRRL Y-27907 / 11-Y1)</name>
    <dbReference type="NCBI Taxonomy" id="619300"/>
    <lineage>
        <taxon>Eukaryota</taxon>
        <taxon>Fungi</taxon>
        <taxon>Dikarya</taxon>
        <taxon>Ascomycota</taxon>
        <taxon>Saccharomycotina</taxon>
        <taxon>Pichiomycetes</taxon>
        <taxon>Debaryomycetaceae</taxon>
        <taxon>Spathaspora</taxon>
    </lineage>
</organism>
<dbReference type="KEGG" id="spaa:SPAPADRAFT_63514"/>
<dbReference type="AlphaFoldDB" id="G3AV91"/>
<dbReference type="InParanoid" id="G3AV91"/>
<dbReference type="EC" id="3.5.1.19" evidence="6"/>
<dbReference type="OrthoDB" id="3341310at2759"/>
<keyword evidence="2" id="KW-0662">Pyridine nucleotide biosynthesis</keyword>
<dbReference type="GO" id="GO:0046872">
    <property type="term" value="F:metal ion binding"/>
    <property type="evidence" value="ECO:0007669"/>
    <property type="project" value="UniProtKB-KW"/>
</dbReference>
<keyword evidence="10" id="KW-1185">Reference proteome</keyword>
<dbReference type="InterPro" id="IPR000868">
    <property type="entry name" value="Isochorismatase-like_dom"/>
</dbReference>
<comment type="pathway">
    <text evidence="5">Cofactor biosynthesis; nicotinate biosynthesis; nicotinate from nicotinamide: step 1/1.</text>
</comment>
<accession>G3AV91</accession>
<dbReference type="InterPro" id="IPR036380">
    <property type="entry name" value="Isochorismatase-like_sf"/>
</dbReference>
<dbReference type="HOGENOM" id="CLU_068979_13_0_1"/>
<dbReference type="eggNOG" id="KOG4003">
    <property type="taxonomic scope" value="Eukaryota"/>
</dbReference>
<dbReference type="GO" id="GO:0031509">
    <property type="term" value="P:subtelomeric heterochromatin formation"/>
    <property type="evidence" value="ECO:0007669"/>
    <property type="project" value="EnsemblFungi"/>
</dbReference>
<dbReference type="STRING" id="619300.G3AV91"/>
<dbReference type="GO" id="GO:0005634">
    <property type="term" value="C:nucleus"/>
    <property type="evidence" value="ECO:0007669"/>
    <property type="project" value="EnsemblFungi"/>
</dbReference>
<dbReference type="GO" id="GO:0019358">
    <property type="term" value="P:nicotinate nucleotide salvage"/>
    <property type="evidence" value="ECO:0007669"/>
    <property type="project" value="EnsemblFungi"/>
</dbReference>
<dbReference type="PANTHER" id="PTHR11080:SF2">
    <property type="entry name" value="LD05707P"/>
    <property type="match status" value="1"/>
</dbReference>
<dbReference type="Pfam" id="PF00857">
    <property type="entry name" value="Isochorismatase"/>
    <property type="match status" value="1"/>
</dbReference>
<evidence type="ECO:0000256" key="5">
    <source>
        <dbReference type="ARBA" id="ARBA00037900"/>
    </source>
</evidence>
<dbReference type="OMA" id="DFVDSWP"/>
<dbReference type="GeneID" id="18874789"/>
<reference evidence="9 10" key="1">
    <citation type="journal article" date="2011" name="Proc. Natl. Acad. Sci. U.S.A.">
        <title>Comparative genomics of xylose-fermenting fungi for enhanced biofuel production.</title>
        <authorList>
            <person name="Wohlbach D.J."/>
            <person name="Kuo A."/>
            <person name="Sato T.K."/>
            <person name="Potts K.M."/>
            <person name="Salamov A.A."/>
            <person name="LaButti K.M."/>
            <person name="Sun H."/>
            <person name="Clum A."/>
            <person name="Pangilinan J.L."/>
            <person name="Lindquist E.A."/>
            <person name="Lucas S."/>
            <person name="Lapidus A."/>
            <person name="Jin M."/>
            <person name="Gunawan C."/>
            <person name="Balan V."/>
            <person name="Dale B.E."/>
            <person name="Jeffries T.W."/>
            <person name="Zinkel R."/>
            <person name="Barry K.W."/>
            <person name="Grigoriev I.V."/>
            <person name="Gasch A.P."/>
        </authorList>
    </citation>
    <scope>NUCLEOTIDE SEQUENCE [LARGE SCALE GENOMIC DNA]</scope>
    <source>
        <strain evidence="10">NRRL Y-27907 / 11-Y1</strain>
    </source>
</reference>
<dbReference type="GO" id="GO:0005777">
    <property type="term" value="C:peroxisome"/>
    <property type="evidence" value="ECO:0007669"/>
    <property type="project" value="EnsemblFungi"/>
</dbReference>
<keyword evidence="3" id="KW-0479">Metal-binding</keyword>
<dbReference type="GO" id="GO:1904524">
    <property type="term" value="P:negative regulation of DNA amplification"/>
    <property type="evidence" value="ECO:0007669"/>
    <property type="project" value="EnsemblFungi"/>
</dbReference>
<evidence type="ECO:0000256" key="1">
    <source>
        <dbReference type="ARBA" id="ARBA00006336"/>
    </source>
</evidence>
<evidence type="ECO:0000313" key="10">
    <source>
        <dbReference type="Proteomes" id="UP000000709"/>
    </source>
</evidence>
<dbReference type="Proteomes" id="UP000000709">
    <property type="component" value="Unassembled WGS sequence"/>
</dbReference>
<evidence type="ECO:0000313" key="9">
    <source>
        <dbReference type="EMBL" id="EGW29894.1"/>
    </source>
</evidence>
<keyword evidence="4" id="KW-0378">Hydrolase</keyword>
<protein>
    <recommendedName>
        <fullName evidence="6">nicotinamidase</fullName>
        <ecNumber evidence="6">3.5.1.19</ecNumber>
    </recommendedName>
    <alternativeName>
        <fullName evidence="7">Nicotinamide deamidase</fullName>
    </alternativeName>
</protein>
<evidence type="ECO:0000256" key="2">
    <source>
        <dbReference type="ARBA" id="ARBA00022642"/>
    </source>
</evidence>
<comment type="similarity">
    <text evidence="1">Belongs to the isochorismatase family.</text>
</comment>
<evidence type="ECO:0000256" key="3">
    <source>
        <dbReference type="ARBA" id="ARBA00022723"/>
    </source>
</evidence>
<dbReference type="FunCoup" id="G3AV91">
    <property type="interactions" value="423"/>
</dbReference>
<dbReference type="GO" id="GO:0008936">
    <property type="term" value="F:nicotinamidase activity"/>
    <property type="evidence" value="ECO:0007669"/>
    <property type="project" value="UniProtKB-EC"/>
</dbReference>
<dbReference type="EMBL" id="GL996506">
    <property type="protein sequence ID" value="EGW29894.1"/>
    <property type="molecule type" value="Genomic_DNA"/>
</dbReference>
<dbReference type="InterPro" id="IPR052347">
    <property type="entry name" value="Isochorismatase_Nicotinamidase"/>
</dbReference>
<proteinExistence type="inferred from homology"/>